<dbReference type="RefSeq" id="XP_013355087.1">
    <property type="nucleotide sequence ID" value="XM_013499633.1"/>
</dbReference>
<protein>
    <recommendedName>
        <fullName evidence="1">Symplekin C-terminal domain-containing protein</fullName>
    </recommendedName>
</protein>
<accession>U6K8K0</accession>
<dbReference type="EMBL" id="HG684243">
    <property type="protein sequence ID" value="CDJ32522.1"/>
    <property type="molecule type" value="Genomic_DNA"/>
</dbReference>
<evidence type="ECO:0000313" key="2">
    <source>
        <dbReference type="EMBL" id="CDJ32522.1"/>
    </source>
</evidence>
<reference evidence="2" key="2">
    <citation type="submission" date="2013-10" db="EMBL/GenBank/DDBJ databases">
        <authorList>
            <person name="Aslett M."/>
        </authorList>
    </citation>
    <scope>NUCLEOTIDE SEQUENCE [LARGE SCALE GENOMIC DNA]</scope>
    <source>
        <strain evidence="2">Houghton</strain>
    </source>
</reference>
<dbReference type="Proteomes" id="UP000030744">
    <property type="component" value="Unassembled WGS sequence"/>
</dbReference>
<feature type="domain" description="Symplekin C-terminal" evidence="1">
    <location>
        <begin position="7"/>
        <end position="131"/>
    </location>
</feature>
<dbReference type="GeneID" id="25379287"/>
<sequence>MHAVAERRRQAAALDICLGLTGALPTSPSPEELVPVHAVAAVCQRLSEDTEKELQPVFGRLLCRAAQHLPSLGEFLSSVVFPSLVAREAWLSPSLWKGVSIAVGALWPSHSEVLLQHILRLPQEAGKPLLQQLQQRLPIAAELSALLAQDPAARQQCPPYLQVLLGLSR</sequence>
<dbReference type="VEuPathDB" id="ToxoDB:EMH_0045800"/>
<name>U6K8K0_9EIME</name>
<dbReference type="AlphaFoldDB" id="U6K8K0"/>
<dbReference type="Pfam" id="PF12295">
    <property type="entry name" value="Symplekin_C"/>
    <property type="match status" value="1"/>
</dbReference>
<gene>
    <name evidence="2" type="ORF">EMH_0045800</name>
</gene>
<keyword evidence="3" id="KW-1185">Reference proteome</keyword>
<proteinExistence type="predicted"/>
<reference evidence="2" key="1">
    <citation type="submission" date="2013-10" db="EMBL/GenBank/DDBJ databases">
        <title>Genomic analysis of the causative agents of coccidiosis in chickens.</title>
        <authorList>
            <person name="Reid A.J."/>
            <person name="Blake D."/>
            <person name="Billington K."/>
            <person name="Browne H."/>
            <person name="Dunn M."/>
            <person name="Hung S."/>
            <person name="Kawahara F."/>
            <person name="Miranda-Saavedra D."/>
            <person name="Mourier T."/>
            <person name="Nagra H."/>
            <person name="Otto T.D."/>
            <person name="Rawlings N."/>
            <person name="Sanchez A."/>
            <person name="Sanders M."/>
            <person name="Subramaniam C."/>
            <person name="Tay Y."/>
            <person name="Dear P."/>
            <person name="Doerig C."/>
            <person name="Gruber A."/>
            <person name="Parkinson J."/>
            <person name="Shirley M."/>
            <person name="Wan K.L."/>
            <person name="Berriman M."/>
            <person name="Tomley F."/>
            <person name="Pain A."/>
        </authorList>
    </citation>
    <scope>NUCLEOTIDE SEQUENCE [LARGE SCALE GENOMIC DNA]</scope>
    <source>
        <strain evidence="2">Houghton</strain>
    </source>
</reference>
<dbReference type="OrthoDB" id="345495at2759"/>
<organism evidence="2 3">
    <name type="scientific">Eimeria mitis</name>
    <dbReference type="NCBI Taxonomy" id="44415"/>
    <lineage>
        <taxon>Eukaryota</taxon>
        <taxon>Sar</taxon>
        <taxon>Alveolata</taxon>
        <taxon>Apicomplexa</taxon>
        <taxon>Conoidasida</taxon>
        <taxon>Coccidia</taxon>
        <taxon>Eucoccidiorida</taxon>
        <taxon>Eimeriorina</taxon>
        <taxon>Eimeriidae</taxon>
        <taxon>Eimeria</taxon>
    </lineage>
</organism>
<dbReference type="InterPro" id="IPR022075">
    <property type="entry name" value="Symplekin_C"/>
</dbReference>
<evidence type="ECO:0000313" key="3">
    <source>
        <dbReference type="Proteomes" id="UP000030744"/>
    </source>
</evidence>
<evidence type="ECO:0000259" key="1">
    <source>
        <dbReference type="Pfam" id="PF12295"/>
    </source>
</evidence>